<keyword evidence="3" id="KW-1185">Reference proteome</keyword>
<sequence>MEMIKSDLEDKGQWVSSSSDIKSSNMQCSGLKHNQEQIILDDTNYMPMNDIECKLNAQMEVSSSKLDNIRTSGLCGDESSPDECLVIDCDNEEKWSSPCLETNIVLNVLDDKLDKSEMSPSTFTLNQSSLMKSPAQILTSSNHSLPRPLSYAIDDDLMNEAVMPIEK</sequence>
<dbReference type="Proteomes" id="UP001054945">
    <property type="component" value="Unassembled WGS sequence"/>
</dbReference>
<name>A0AAV4TUM9_CAEEX</name>
<dbReference type="EMBL" id="BPLR01011736">
    <property type="protein sequence ID" value="GIY48620.1"/>
    <property type="molecule type" value="Genomic_DNA"/>
</dbReference>
<evidence type="ECO:0000313" key="3">
    <source>
        <dbReference type="Proteomes" id="UP001054945"/>
    </source>
</evidence>
<evidence type="ECO:0000256" key="1">
    <source>
        <dbReference type="SAM" id="MobiDB-lite"/>
    </source>
</evidence>
<feature type="region of interest" description="Disordered" evidence="1">
    <location>
        <begin position="1"/>
        <end position="21"/>
    </location>
</feature>
<reference evidence="2 3" key="1">
    <citation type="submission" date="2021-06" db="EMBL/GenBank/DDBJ databases">
        <title>Caerostris extrusa draft genome.</title>
        <authorList>
            <person name="Kono N."/>
            <person name="Arakawa K."/>
        </authorList>
    </citation>
    <scope>NUCLEOTIDE SEQUENCE [LARGE SCALE GENOMIC DNA]</scope>
</reference>
<proteinExistence type="predicted"/>
<protein>
    <submittedName>
        <fullName evidence="2">Uncharacterized protein</fullName>
    </submittedName>
</protein>
<comment type="caution">
    <text evidence="2">The sequence shown here is derived from an EMBL/GenBank/DDBJ whole genome shotgun (WGS) entry which is preliminary data.</text>
</comment>
<gene>
    <name evidence="2" type="ORF">CEXT_536541</name>
</gene>
<feature type="compositionally biased region" description="Basic and acidic residues" evidence="1">
    <location>
        <begin position="1"/>
        <end position="12"/>
    </location>
</feature>
<evidence type="ECO:0000313" key="2">
    <source>
        <dbReference type="EMBL" id="GIY48620.1"/>
    </source>
</evidence>
<accession>A0AAV4TUM9</accession>
<dbReference type="AlphaFoldDB" id="A0AAV4TUM9"/>
<organism evidence="2 3">
    <name type="scientific">Caerostris extrusa</name>
    <name type="common">Bark spider</name>
    <name type="synonym">Caerostris bankana</name>
    <dbReference type="NCBI Taxonomy" id="172846"/>
    <lineage>
        <taxon>Eukaryota</taxon>
        <taxon>Metazoa</taxon>
        <taxon>Ecdysozoa</taxon>
        <taxon>Arthropoda</taxon>
        <taxon>Chelicerata</taxon>
        <taxon>Arachnida</taxon>
        <taxon>Araneae</taxon>
        <taxon>Araneomorphae</taxon>
        <taxon>Entelegynae</taxon>
        <taxon>Araneoidea</taxon>
        <taxon>Araneidae</taxon>
        <taxon>Caerostris</taxon>
    </lineage>
</organism>